<keyword evidence="2" id="KW-0812">Transmembrane</keyword>
<reference evidence="3 4" key="1">
    <citation type="journal article" date="2021" name="Sci. Rep.">
        <title>The genome of the diatom Chaetoceros tenuissimus carries an ancient integrated fragment of an extant virus.</title>
        <authorList>
            <person name="Hongo Y."/>
            <person name="Kimura K."/>
            <person name="Takaki Y."/>
            <person name="Yoshida Y."/>
            <person name="Baba S."/>
            <person name="Kobayashi G."/>
            <person name="Nagasaki K."/>
            <person name="Hano T."/>
            <person name="Tomaru Y."/>
        </authorList>
    </citation>
    <scope>NUCLEOTIDE SEQUENCE [LARGE SCALE GENOMIC DNA]</scope>
    <source>
        <strain evidence="3 4">NIES-3715</strain>
    </source>
</reference>
<feature type="region of interest" description="Disordered" evidence="1">
    <location>
        <begin position="46"/>
        <end position="152"/>
    </location>
</feature>
<dbReference type="Proteomes" id="UP001054902">
    <property type="component" value="Unassembled WGS sequence"/>
</dbReference>
<evidence type="ECO:0000313" key="4">
    <source>
        <dbReference type="Proteomes" id="UP001054902"/>
    </source>
</evidence>
<keyword evidence="2" id="KW-0472">Membrane</keyword>
<feature type="compositionally biased region" description="Basic and acidic residues" evidence="1">
    <location>
        <begin position="54"/>
        <end position="105"/>
    </location>
</feature>
<keyword evidence="4" id="KW-1185">Reference proteome</keyword>
<feature type="compositionally biased region" description="Basic residues" evidence="1">
    <location>
        <begin position="143"/>
        <end position="152"/>
    </location>
</feature>
<sequence>MDLQNETNGGRNNILQQFGWHIVILLCAMYYLNENFIKLKYEKWRQSKSLSEAKNPERVSKLRDHMAEVREKQQALAKEKSEEAAKIRKQKQIERLKEMNVKKENTTNGRRLGGSKSKPSRVTPRSSYNPLMPGASSGSSYRPARRQVNRGG</sequence>
<comment type="caution">
    <text evidence="3">The sequence shown here is derived from an EMBL/GenBank/DDBJ whole genome shotgun (WGS) entry which is preliminary data.</text>
</comment>
<feature type="transmembrane region" description="Helical" evidence="2">
    <location>
        <begin position="14"/>
        <end position="33"/>
    </location>
</feature>
<keyword evidence="2" id="KW-1133">Transmembrane helix</keyword>
<evidence type="ECO:0000256" key="2">
    <source>
        <dbReference type="SAM" id="Phobius"/>
    </source>
</evidence>
<organism evidence="3 4">
    <name type="scientific">Chaetoceros tenuissimus</name>
    <dbReference type="NCBI Taxonomy" id="426638"/>
    <lineage>
        <taxon>Eukaryota</taxon>
        <taxon>Sar</taxon>
        <taxon>Stramenopiles</taxon>
        <taxon>Ochrophyta</taxon>
        <taxon>Bacillariophyta</taxon>
        <taxon>Coscinodiscophyceae</taxon>
        <taxon>Chaetocerotophycidae</taxon>
        <taxon>Chaetocerotales</taxon>
        <taxon>Chaetocerotaceae</taxon>
        <taxon>Chaetoceros</taxon>
    </lineage>
</organism>
<dbReference type="AlphaFoldDB" id="A0AAD3HFE9"/>
<name>A0AAD3HFE9_9STRA</name>
<proteinExistence type="predicted"/>
<evidence type="ECO:0000313" key="3">
    <source>
        <dbReference type="EMBL" id="GFH60993.1"/>
    </source>
</evidence>
<protein>
    <recommendedName>
        <fullName evidence="5">Selenoprotein S</fullName>
    </recommendedName>
</protein>
<accession>A0AAD3HFE9</accession>
<dbReference type="EMBL" id="BLLK01000069">
    <property type="protein sequence ID" value="GFH60993.1"/>
    <property type="molecule type" value="Genomic_DNA"/>
</dbReference>
<gene>
    <name evidence="3" type="ORF">CTEN210_17469</name>
</gene>
<evidence type="ECO:0008006" key="5">
    <source>
        <dbReference type="Google" id="ProtNLM"/>
    </source>
</evidence>
<evidence type="ECO:0000256" key="1">
    <source>
        <dbReference type="SAM" id="MobiDB-lite"/>
    </source>
</evidence>